<dbReference type="InterPro" id="IPR018957">
    <property type="entry name" value="Znf_C3HC4_RING-type"/>
</dbReference>
<keyword evidence="13" id="KW-0862">Zinc</keyword>
<evidence type="ECO:0000256" key="15">
    <source>
        <dbReference type="ARBA" id="ARBA00022989"/>
    </source>
</evidence>
<dbReference type="InterPro" id="IPR006845">
    <property type="entry name" value="Pex_N"/>
</dbReference>
<sequence>MPGSQTLGEEYCDLVQINQYTQTYPSFLRRASLVFSHSLFPYFYQRVVTALKKRRQRNNSSSKLNFLQHLPALQDLIKQVRPIHLAIFYFVGAYYNFSKRVVGIRYIFTRQLGPHEERVGYEILGVLITIQLLIQGYLAVRRRLSVPKEEESVVEDDNFDFMDEFEKEEELSYEQMQMLKCALCLEPRKVTTATPCGHLFCWTCIIEWCQNKVLWKMLVR</sequence>
<dbReference type="Pfam" id="PF04757">
    <property type="entry name" value="Pex2_Pex12"/>
    <property type="match status" value="1"/>
</dbReference>
<keyword evidence="22" id="KW-1185">Reference proteome</keyword>
<dbReference type="GO" id="GO:0016562">
    <property type="term" value="P:protein import into peroxisome matrix, receptor recycling"/>
    <property type="evidence" value="ECO:0007669"/>
    <property type="project" value="UniProtKB-ARBA"/>
</dbReference>
<keyword evidence="15" id="KW-1133">Transmembrane helix</keyword>
<keyword evidence="6" id="KW-0813">Transport</keyword>
<reference evidence="21" key="1">
    <citation type="submission" date="2020-01" db="EMBL/GenBank/DDBJ databases">
        <title>Genome Sequencing of Three Apophysomyces-Like Fungal Strains Confirms a Novel Fungal Genus in the Mucoromycota with divergent Burkholderia-like Endosymbiotic Bacteria.</title>
        <authorList>
            <person name="Stajich J.E."/>
            <person name="Macias A.M."/>
            <person name="Carter-House D."/>
            <person name="Lovett B."/>
            <person name="Kasson L.R."/>
            <person name="Berry K."/>
            <person name="Grigoriev I."/>
            <person name="Chang Y."/>
            <person name="Spatafora J."/>
            <person name="Kasson M.T."/>
        </authorList>
    </citation>
    <scope>NUCLEOTIDE SEQUENCE</scope>
    <source>
        <strain evidence="21">NRRL A-21654</strain>
    </source>
</reference>
<protein>
    <recommendedName>
        <fullName evidence="5">RING-type E3 ubiquitin transferase</fullName>
        <ecNumber evidence="5">2.3.2.27</ecNumber>
    </recommendedName>
    <alternativeName>
        <fullName evidence="18">Peroxin-10</fullName>
    </alternativeName>
</protein>
<evidence type="ECO:0000256" key="1">
    <source>
        <dbReference type="ARBA" id="ARBA00000900"/>
    </source>
</evidence>
<dbReference type="SMART" id="SM00184">
    <property type="entry name" value="RING"/>
    <property type="match status" value="1"/>
</dbReference>
<dbReference type="PROSITE" id="PS00518">
    <property type="entry name" value="ZF_RING_1"/>
    <property type="match status" value="1"/>
</dbReference>
<dbReference type="Gene3D" id="3.30.40.10">
    <property type="entry name" value="Zinc/RING finger domain, C3HC4 (zinc finger)"/>
    <property type="match status" value="1"/>
</dbReference>
<evidence type="ECO:0000256" key="7">
    <source>
        <dbReference type="ARBA" id="ARBA00022593"/>
    </source>
</evidence>
<organism evidence="21 22">
    <name type="scientific">Apophysomyces ossiformis</name>
    <dbReference type="NCBI Taxonomy" id="679940"/>
    <lineage>
        <taxon>Eukaryota</taxon>
        <taxon>Fungi</taxon>
        <taxon>Fungi incertae sedis</taxon>
        <taxon>Mucoromycota</taxon>
        <taxon>Mucoromycotina</taxon>
        <taxon>Mucoromycetes</taxon>
        <taxon>Mucorales</taxon>
        <taxon>Mucorineae</taxon>
        <taxon>Mucoraceae</taxon>
        <taxon>Apophysomyces</taxon>
    </lineage>
</organism>
<evidence type="ECO:0000256" key="6">
    <source>
        <dbReference type="ARBA" id="ARBA00022448"/>
    </source>
</evidence>
<dbReference type="InterPro" id="IPR025654">
    <property type="entry name" value="PEX2/10"/>
</dbReference>
<dbReference type="GO" id="GO:0005778">
    <property type="term" value="C:peroxisomal membrane"/>
    <property type="evidence" value="ECO:0007669"/>
    <property type="project" value="UniProtKB-SubCell"/>
</dbReference>
<evidence type="ECO:0000256" key="12">
    <source>
        <dbReference type="ARBA" id="ARBA00022786"/>
    </source>
</evidence>
<evidence type="ECO:0000256" key="16">
    <source>
        <dbReference type="ARBA" id="ARBA00023136"/>
    </source>
</evidence>
<keyword evidence="7" id="KW-0962">Peroxisome biogenesis</keyword>
<keyword evidence="8" id="KW-0808">Transferase</keyword>
<dbReference type="EC" id="2.3.2.27" evidence="5"/>
<evidence type="ECO:0000256" key="3">
    <source>
        <dbReference type="ARBA" id="ARBA00004906"/>
    </source>
</evidence>
<evidence type="ECO:0000256" key="4">
    <source>
        <dbReference type="ARBA" id="ARBA00008704"/>
    </source>
</evidence>
<dbReference type="PROSITE" id="PS50089">
    <property type="entry name" value="ZF_RING_2"/>
    <property type="match status" value="1"/>
</dbReference>
<evidence type="ECO:0000256" key="2">
    <source>
        <dbReference type="ARBA" id="ARBA00004585"/>
    </source>
</evidence>
<evidence type="ECO:0000313" key="22">
    <source>
        <dbReference type="Proteomes" id="UP000605846"/>
    </source>
</evidence>
<dbReference type="CDD" id="cd16527">
    <property type="entry name" value="RING-HC_PEX10"/>
    <property type="match status" value="1"/>
</dbReference>
<dbReference type="InterPro" id="IPR017907">
    <property type="entry name" value="Znf_RING_CS"/>
</dbReference>
<keyword evidence="9" id="KW-0812">Transmembrane</keyword>
<evidence type="ECO:0000256" key="9">
    <source>
        <dbReference type="ARBA" id="ARBA00022692"/>
    </source>
</evidence>
<evidence type="ECO:0000256" key="14">
    <source>
        <dbReference type="ARBA" id="ARBA00022927"/>
    </source>
</evidence>
<accession>A0A8H7EQN7</accession>
<name>A0A8H7EQN7_9FUNG</name>
<dbReference type="OrthoDB" id="6270329at2759"/>
<evidence type="ECO:0000256" key="13">
    <source>
        <dbReference type="ARBA" id="ARBA00022833"/>
    </source>
</evidence>
<keyword evidence="16" id="KW-0472">Membrane</keyword>
<dbReference type="InterPro" id="IPR013083">
    <property type="entry name" value="Znf_RING/FYVE/PHD"/>
</dbReference>
<keyword evidence="14" id="KW-0653">Protein transport</keyword>
<evidence type="ECO:0000256" key="8">
    <source>
        <dbReference type="ARBA" id="ARBA00022679"/>
    </source>
</evidence>
<dbReference type="AlphaFoldDB" id="A0A8H7EQN7"/>
<keyword evidence="10" id="KW-0479">Metal-binding</keyword>
<evidence type="ECO:0000256" key="10">
    <source>
        <dbReference type="ARBA" id="ARBA00022723"/>
    </source>
</evidence>
<evidence type="ECO:0000259" key="20">
    <source>
        <dbReference type="PROSITE" id="PS50089"/>
    </source>
</evidence>
<comment type="similarity">
    <text evidence="4">Belongs to the pex2/pex10/pex12 family.</text>
</comment>
<dbReference type="GO" id="GO:0061630">
    <property type="term" value="F:ubiquitin protein ligase activity"/>
    <property type="evidence" value="ECO:0007669"/>
    <property type="project" value="UniProtKB-EC"/>
</dbReference>
<keyword evidence="12" id="KW-0833">Ubl conjugation pathway</keyword>
<dbReference type="EMBL" id="JABAYA010000199">
    <property type="protein sequence ID" value="KAF7722360.1"/>
    <property type="molecule type" value="Genomic_DNA"/>
</dbReference>
<feature type="domain" description="RING-type" evidence="20">
    <location>
        <begin position="181"/>
        <end position="208"/>
    </location>
</feature>
<proteinExistence type="inferred from homology"/>
<evidence type="ECO:0000256" key="17">
    <source>
        <dbReference type="ARBA" id="ARBA00023140"/>
    </source>
</evidence>
<evidence type="ECO:0000256" key="11">
    <source>
        <dbReference type="ARBA" id="ARBA00022771"/>
    </source>
</evidence>
<keyword evidence="11 19" id="KW-0863">Zinc-finger</keyword>
<dbReference type="Pfam" id="PF00097">
    <property type="entry name" value="zf-C3HC4"/>
    <property type="match status" value="1"/>
</dbReference>
<evidence type="ECO:0000256" key="18">
    <source>
        <dbReference type="ARBA" id="ARBA00041230"/>
    </source>
</evidence>
<keyword evidence="17" id="KW-0576">Peroxisome</keyword>
<comment type="caution">
    <text evidence="21">The sequence shown here is derived from an EMBL/GenBank/DDBJ whole genome shotgun (WGS) entry which is preliminary data.</text>
</comment>
<evidence type="ECO:0000256" key="5">
    <source>
        <dbReference type="ARBA" id="ARBA00012483"/>
    </source>
</evidence>
<dbReference type="PANTHER" id="PTHR23350:SF0">
    <property type="entry name" value="PEROXISOME BIOGENESIS FACTOR 10"/>
    <property type="match status" value="1"/>
</dbReference>
<comment type="pathway">
    <text evidence="3">Protein modification; protein ubiquitination.</text>
</comment>
<dbReference type="Proteomes" id="UP000605846">
    <property type="component" value="Unassembled WGS sequence"/>
</dbReference>
<gene>
    <name evidence="21" type="primary">PEX10</name>
    <name evidence="21" type="ORF">EC973_003205</name>
</gene>
<comment type="catalytic activity">
    <reaction evidence="1">
        <text>S-ubiquitinyl-[E2 ubiquitin-conjugating enzyme]-L-cysteine + [acceptor protein]-L-lysine = [E2 ubiquitin-conjugating enzyme]-L-cysteine + N(6)-ubiquitinyl-[acceptor protein]-L-lysine.</text>
        <dbReference type="EC" id="2.3.2.27"/>
    </reaction>
</comment>
<dbReference type="SUPFAM" id="SSF57850">
    <property type="entry name" value="RING/U-box"/>
    <property type="match status" value="1"/>
</dbReference>
<dbReference type="PANTHER" id="PTHR23350">
    <property type="entry name" value="PEROXISOME ASSEMBLY PROTEIN 10"/>
    <property type="match status" value="1"/>
</dbReference>
<comment type="subcellular location">
    <subcellularLocation>
        <location evidence="2">Peroxisome membrane</location>
        <topology evidence="2">Multi-pass membrane protein</topology>
    </subcellularLocation>
</comment>
<dbReference type="InterPro" id="IPR001841">
    <property type="entry name" value="Znf_RING"/>
</dbReference>
<dbReference type="GO" id="GO:0016567">
    <property type="term" value="P:protein ubiquitination"/>
    <property type="evidence" value="ECO:0007669"/>
    <property type="project" value="UniProtKB-ARBA"/>
</dbReference>
<evidence type="ECO:0000256" key="19">
    <source>
        <dbReference type="PROSITE-ProRule" id="PRU00175"/>
    </source>
</evidence>
<evidence type="ECO:0000313" key="21">
    <source>
        <dbReference type="EMBL" id="KAF7722360.1"/>
    </source>
</evidence>
<dbReference type="GO" id="GO:0008270">
    <property type="term" value="F:zinc ion binding"/>
    <property type="evidence" value="ECO:0007669"/>
    <property type="project" value="UniProtKB-KW"/>
</dbReference>